<feature type="signal peptide" evidence="2">
    <location>
        <begin position="1"/>
        <end position="22"/>
    </location>
</feature>
<proteinExistence type="predicted"/>
<dbReference type="AlphaFoldDB" id="A0A1L9U467"/>
<accession>A0A1L9U467</accession>
<gene>
    <name evidence="3" type="ORF">ASPBRDRAFT_201081</name>
</gene>
<dbReference type="EMBL" id="KV878699">
    <property type="protein sequence ID" value="OJJ66459.1"/>
    <property type="molecule type" value="Genomic_DNA"/>
</dbReference>
<evidence type="ECO:0000256" key="2">
    <source>
        <dbReference type="SAM" id="SignalP"/>
    </source>
</evidence>
<evidence type="ECO:0000313" key="3">
    <source>
        <dbReference type="EMBL" id="OJJ66459.1"/>
    </source>
</evidence>
<sequence length="233" mass="26335">MPTNVLWKSTLFNGFLLPTVEWNVHVVDPTEWNTPPQDPYFDGSSRTLAATSATSLAGIGDVRLRPNAKRIVPELSMDRAANPRKGDSPETSSDPMLGGVGDIHEVHIRNGHLRHVDEQLNSSAGSRYRGHHRRSFEILGRHTHAEKKYVYIPEKPENLFRYRQIGDHNFCSEFSKARNSSNITADQRTDWHTGGSQSCHNTATYSSNLAGSSSNQHWRHSIWHNDRSTVKKK</sequence>
<dbReference type="GeneID" id="93573994"/>
<keyword evidence="4" id="KW-1185">Reference proteome</keyword>
<organism evidence="3 4">
    <name type="scientific">Aspergillus brasiliensis (strain CBS 101740 / IMI 381727 / IBT 21946)</name>
    <dbReference type="NCBI Taxonomy" id="767769"/>
    <lineage>
        <taxon>Eukaryota</taxon>
        <taxon>Fungi</taxon>
        <taxon>Dikarya</taxon>
        <taxon>Ascomycota</taxon>
        <taxon>Pezizomycotina</taxon>
        <taxon>Eurotiomycetes</taxon>
        <taxon>Eurotiomycetidae</taxon>
        <taxon>Eurotiales</taxon>
        <taxon>Aspergillaceae</taxon>
        <taxon>Aspergillus</taxon>
        <taxon>Aspergillus subgen. Circumdati</taxon>
    </lineage>
</organism>
<evidence type="ECO:0000313" key="4">
    <source>
        <dbReference type="Proteomes" id="UP000184499"/>
    </source>
</evidence>
<protein>
    <submittedName>
        <fullName evidence="3">Uncharacterized protein</fullName>
    </submittedName>
</protein>
<dbReference type="Proteomes" id="UP000184499">
    <property type="component" value="Unassembled WGS sequence"/>
</dbReference>
<name>A0A1L9U467_ASPBC</name>
<dbReference type="VEuPathDB" id="FungiDB:ASPBRDRAFT_201081"/>
<dbReference type="RefSeq" id="XP_067473709.1">
    <property type="nucleotide sequence ID" value="XM_067621506.1"/>
</dbReference>
<evidence type="ECO:0000256" key="1">
    <source>
        <dbReference type="SAM" id="MobiDB-lite"/>
    </source>
</evidence>
<reference evidence="4" key="1">
    <citation type="journal article" date="2017" name="Genome Biol.">
        <title>Comparative genomics reveals high biological diversity and specific adaptations in the industrially and medically important fungal genus Aspergillus.</title>
        <authorList>
            <person name="de Vries R.P."/>
            <person name="Riley R."/>
            <person name="Wiebenga A."/>
            <person name="Aguilar-Osorio G."/>
            <person name="Amillis S."/>
            <person name="Uchima C.A."/>
            <person name="Anderluh G."/>
            <person name="Asadollahi M."/>
            <person name="Askin M."/>
            <person name="Barry K."/>
            <person name="Battaglia E."/>
            <person name="Bayram O."/>
            <person name="Benocci T."/>
            <person name="Braus-Stromeyer S.A."/>
            <person name="Caldana C."/>
            <person name="Canovas D."/>
            <person name="Cerqueira G.C."/>
            <person name="Chen F."/>
            <person name="Chen W."/>
            <person name="Choi C."/>
            <person name="Clum A."/>
            <person name="Dos Santos R.A."/>
            <person name="Damasio A.R."/>
            <person name="Diallinas G."/>
            <person name="Emri T."/>
            <person name="Fekete E."/>
            <person name="Flipphi M."/>
            <person name="Freyberg S."/>
            <person name="Gallo A."/>
            <person name="Gournas C."/>
            <person name="Habgood R."/>
            <person name="Hainaut M."/>
            <person name="Harispe M.L."/>
            <person name="Henrissat B."/>
            <person name="Hilden K.S."/>
            <person name="Hope R."/>
            <person name="Hossain A."/>
            <person name="Karabika E."/>
            <person name="Karaffa L."/>
            <person name="Karanyi Z."/>
            <person name="Krasevec N."/>
            <person name="Kuo A."/>
            <person name="Kusch H."/>
            <person name="LaButti K."/>
            <person name="Lagendijk E.L."/>
            <person name="Lapidus A."/>
            <person name="Levasseur A."/>
            <person name="Lindquist E."/>
            <person name="Lipzen A."/>
            <person name="Logrieco A.F."/>
            <person name="MacCabe A."/>
            <person name="Maekelae M.R."/>
            <person name="Malavazi I."/>
            <person name="Melin P."/>
            <person name="Meyer V."/>
            <person name="Mielnichuk N."/>
            <person name="Miskei M."/>
            <person name="Molnar A.P."/>
            <person name="Mule G."/>
            <person name="Ngan C.Y."/>
            <person name="Orejas M."/>
            <person name="Orosz E."/>
            <person name="Ouedraogo J.P."/>
            <person name="Overkamp K.M."/>
            <person name="Park H.-S."/>
            <person name="Perrone G."/>
            <person name="Piumi F."/>
            <person name="Punt P.J."/>
            <person name="Ram A.F."/>
            <person name="Ramon A."/>
            <person name="Rauscher S."/>
            <person name="Record E."/>
            <person name="Riano-Pachon D.M."/>
            <person name="Robert V."/>
            <person name="Roehrig J."/>
            <person name="Ruller R."/>
            <person name="Salamov A."/>
            <person name="Salih N.S."/>
            <person name="Samson R.A."/>
            <person name="Sandor E."/>
            <person name="Sanguinetti M."/>
            <person name="Schuetze T."/>
            <person name="Sepcic K."/>
            <person name="Shelest E."/>
            <person name="Sherlock G."/>
            <person name="Sophianopoulou V."/>
            <person name="Squina F.M."/>
            <person name="Sun H."/>
            <person name="Susca A."/>
            <person name="Todd R.B."/>
            <person name="Tsang A."/>
            <person name="Unkles S.E."/>
            <person name="van de Wiele N."/>
            <person name="van Rossen-Uffink D."/>
            <person name="Oliveira J.V."/>
            <person name="Vesth T.C."/>
            <person name="Visser J."/>
            <person name="Yu J.-H."/>
            <person name="Zhou M."/>
            <person name="Andersen M.R."/>
            <person name="Archer D.B."/>
            <person name="Baker S.E."/>
            <person name="Benoit I."/>
            <person name="Brakhage A.A."/>
            <person name="Braus G.H."/>
            <person name="Fischer R."/>
            <person name="Frisvad J.C."/>
            <person name="Goldman G.H."/>
            <person name="Houbraken J."/>
            <person name="Oakley B."/>
            <person name="Pocsi I."/>
            <person name="Scazzocchio C."/>
            <person name="Seiboth B."/>
            <person name="vanKuyk P.A."/>
            <person name="Wortman J."/>
            <person name="Dyer P.S."/>
            <person name="Grigoriev I.V."/>
        </authorList>
    </citation>
    <scope>NUCLEOTIDE SEQUENCE [LARGE SCALE GENOMIC DNA]</scope>
    <source>
        <strain evidence="4">CBS 101740 / IMI 381727 / IBT 21946</strain>
    </source>
</reference>
<feature type="region of interest" description="Disordered" evidence="1">
    <location>
        <begin position="73"/>
        <end position="99"/>
    </location>
</feature>
<feature type="chain" id="PRO_5009887714" evidence="2">
    <location>
        <begin position="23"/>
        <end position="233"/>
    </location>
</feature>
<keyword evidence="2" id="KW-0732">Signal</keyword>